<name>A0A699JBN8_TANCI</name>
<dbReference type="EMBL" id="BKCJ010394473">
    <property type="protein sequence ID" value="GFA26179.1"/>
    <property type="molecule type" value="Genomic_DNA"/>
</dbReference>
<sequence>MLDWQTATYGKMEYCEDEDDCFTNFESDFPAIVLDDTLTASKALSWEPTVSPLNNNEIDFKISFDESDDEDYIVIFDENSFSYKIVFVDNLKTNSENENDKVNMPSSSSPKPTISYIDDLDFFKDFEKEFPTIAYNDDLKIKSDPLNEPSLRIPNYRQDKEQKMMKLDHHDPNALDSIRQWKKCCFYGFIMSFYYGNVVAEKQSLDEEIFTSVAWIRAFNINEPIYVELCHGFYSTYKFDEVCVDDELQTKKIVKFRLGGRAHILTLLEHQNGYANVAWLIARWMKRKGAGTQRESQIFCRQFISKIVMNCRVLTEDVDLYDRIGRIEICQEAIERMEYIQSYHWD</sequence>
<proteinExistence type="predicted"/>
<organism evidence="1">
    <name type="scientific">Tanacetum cinerariifolium</name>
    <name type="common">Dalmatian daisy</name>
    <name type="synonym">Chrysanthemum cinerariifolium</name>
    <dbReference type="NCBI Taxonomy" id="118510"/>
    <lineage>
        <taxon>Eukaryota</taxon>
        <taxon>Viridiplantae</taxon>
        <taxon>Streptophyta</taxon>
        <taxon>Embryophyta</taxon>
        <taxon>Tracheophyta</taxon>
        <taxon>Spermatophyta</taxon>
        <taxon>Magnoliopsida</taxon>
        <taxon>eudicotyledons</taxon>
        <taxon>Gunneridae</taxon>
        <taxon>Pentapetalae</taxon>
        <taxon>asterids</taxon>
        <taxon>campanulids</taxon>
        <taxon>Asterales</taxon>
        <taxon>Asteraceae</taxon>
        <taxon>Asteroideae</taxon>
        <taxon>Anthemideae</taxon>
        <taxon>Anthemidinae</taxon>
        <taxon>Tanacetum</taxon>
    </lineage>
</organism>
<dbReference type="AlphaFoldDB" id="A0A699JBN8"/>
<comment type="caution">
    <text evidence="1">The sequence shown here is derived from an EMBL/GenBank/DDBJ whole genome shotgun (WGS) entry which is preliminary data.</text>
</comment>
<protein>
    <submittedName>
        <fullName evidence="1">Uncharacterized protein</fullName>
    </submittedName>
</protein>
<accession>A0A699JBN8</accession>
<evidence type="ECO:0000313" key="1">
    <source>
        <dbReference type="EMBL" id="GFA26179.1"/>
    </source>
</evidence>
<feature type="non-terminal residue" evidence="1">
    <location>
        <position position="346"/>
    </location>
</feature>
<reference evidence="1" key="1">
    <citation type="journal article" date="2019" name="Sci. Rep.">
        <title>Draft genome of Tanacetum cinerariifolium, the natural source of mosquito coil.</title>
        <authorList>
            <person name="Yamashiro T."/>
            <person name="Shiraishi A."/>
            <person name="Satake H."/>
            <person name="Nakayama K."/>
        </authorList>
    </citation>
    <scope>NUCLEOTIDE SEQUENCE</scope>
</reference>
<gene>
    <name evidence="1" type="ORF">Tci_598151</name>
</gene>